<dbReference type="GO" id="GO:0006260">
    <property type="term" value="P:DNA replication"/>
    <property type="evidence" value="ECO:0007669"/>
    <property type="project" value="InterPro"/>
</dbReference>
<dbReference type="OrthoDB" id="4427276at2"/>
<dbReference type="RefSeq" id="WP_120761400.1">
    <property type="nucleotide sequence ID" value="NZ_CP032630.1"/>
</dbReference>
<evidence type="ECO:0000256" key="3">
    <source>
        <dbReference type="RuleBase" id="RU000524"/>
    </source>
</evidence>
<dbReference type="PIRSF" id="PIRSF002070">
    <property type="entry name" value="SSB"/>
    <property type="match status" value="1"/>
</dbReference>
<dbReference type="Pfam" id="PF00436">
    <property type="entry name" value="SSB"/>
    <property type="match status" value="1"/>
</dbReference>
<dbReference type="EMBL" id="CP032630">
    <property type="protein sequence ID" value="AYF97049.1"/>
    <property type="molecule type" value="Genomic_DNA"/>
</dbReference>
<reference evidence="5" key="1">
    <citation type="submission" date="2018-09" db="EMBL/GenBank/DDBJ databases">
        <title>Genome sequencing of strain 2DFWR-13.</title>
        <authorList>
            <person name="Heo J."/>
            <person name="Kim S.-J."/>
            <person name="Kwon S.-W."/>
        </authorList>
    </citation>
    <scope>NUCLEOTIDE SEQUENCE [LARGE SCALE GENOMIC DNA]</scope>
    <source>
        <strain evidence="5">2DFWR-13</strain>
    </source>
</reference>
<dbReference type="GO" id="GO:0009295">
    <property type="term" value="C:nucleoid"/>
    <property type="evidence" value="ECO:0007669"/>
    <property type="project" value="TreeGrafter"/>
</dbReference>
<accession>A0A387B7M6</accession>
<evidence type="ECO:0000256" key="1">
    <source>
        <dbReference type="ARBA" id="ARBA00023125"/>
    </source>
</evidence>
<evidence type="ECO:0000313" key="4">
    <source>
        <dbReference type="EMBL" id="AYF97049.1"/>
    </source>
</evidence>
<keyword evidence="5" id="KW-1185">Reference proteome</keyword>
<organism evidence="4 5">
    <name type="scientific">Protaetiibacter intestinalis</name>
    <dbReference type="NCBI Taxonomy" id="2419774"/>
    <lineage>
        <taxon>Bacteria</taxon>
        <taxon>Bacillati</taxon>
        <taxon>Actinomycetota</taxon>
        <taxon>Actinomycetes</taxon>
        <taxon>Micrococcales</taxon>
        <taxon>Microbacteriaceae</taxon>
        <taxon>Protaetiibacter</taxon>
    </lineage>
</organism>
<evidence type="ECO:0000256" key="2">
    <source>
        <dbReference type="PIRNR" id="PIRNR002070"/>
    </source>
</evidence>
<name>A0A387B7M6_9MICO</name>
<proteinExistence type="predicted"/>
<dbReference type="InterPro" id="IPR012340">
    <property type="entry name" value="NA-bd_OB-fold"/>
</dbReference>
<protein>
    <recommendedName>
        <fullName evidence="2 3">Single-stranded DNA-binding protein</fullName>
    </recommendedName>
</protein>
<dbReference type="InterPro" id="IPR000424">
    <property type="entry name" value="Primosome_PriB/ssb"/>
</dbReference>
<gene>
    <name evidence="4" type="ORF">D7I47_01470</name>
</gene>
<dbReference type="PROSITE" id="PS50935">
    <property type="entry name" value="SSB"/>
    <property type="match status" value="1"/>
</dbReference>
<dbReference type="CDD" id="cd04496">
    <property type="entry name" value="SSB_OBF"/>
    <property type="match status" value="1"/>
</dbReference>
<dbReference type="GO" id="GO:0003697">
    <property type="term" value="F:single-stranded DNA binding"/>
    <property type="evidence" value="ECO:0007669"/>
    <property type="project" value="InterPro"/>
</dbReference>
<dbReference type="SUPFAM" id="SSF50249">
    <property type="entry name" value="Nucleic acid-binding proteins"/>
    <property type="match status" value="1"/>
</dbReference>
<dbReference type="InterPro" id="IPR011344">
    <property type="entry name" value="ssDNA-bd"/>
</dbReference>
<keyword evidence="1 2" id="KW-0238">DNA-binding</keyword>
<dbReference type="NCBIfam" id="TIGR00621">
    <property type="entry name" value="ssb"/>
    <property type="match status" value="1"/>
</dbReference>
<dbReference type="Proteomes" id="UP000278886">
    <property type="component" value="Chromosome"/>
</dbReference>
<evidence type="ECO:0000313" key="5">
    <source>
        <dbReference type="Proteomes" id="UP000278886"/>
    </source>
</evidence>
<dbReference type="AlphaFoldDB" id="A0A387B7M6"/>
<dbReference type="PANTHER" id="PTHR10302:SF0">
    <property type="entry name" value="SINGLE-STRANDED DNA-BINDING PROTEIN, MITOCHONDRIAL"/>
    <property type="match status" value="1"/>
</dbReference>
<dbReference type="KEGG" id="lyd:D7I47_01470"/>
<sequence length="149" mass="16139">MTEIVTVVGVVATEPKHTVSAEGLDVLQFRLAANHRRFDKATGGWIDAETNWFRIVAFRQLAANAGASFAKGQRIFVTGRLRVRDWNDGDKNGREVEIVADALGHDLTWGTSQFTRVSRGGAAATPSASEADAPEEFPAEAQVAEVLPF</sequence>
<dbReference type="Gene3D" id="2.40.50.140">
    <property type="entry name" value="Nucleic acid-binding proteins"/>
    <property type="match status" value="1"/>
</dbReference>
<dbReference type="PANTHER" id="PTHR10302">
    <property type="entry name" value="SINGLE-STRANDED DNA-BINDING PROTEIN"/>
    <property type="match status" value="1"/>
</dbReference>